<gene>
    <name evidence="1" type="ORF">g.17746</name>
</gene>
<organism evidence="1">
    <name type="scientific">Pectinophora gossypiella</name>
    <name type="common">Cotton pink bollworm</name>
    <name type="synonym">Depressaria gossypiella</name>
    <dbReference type="NCBI Taxonomy" id="13191"/>
    <lineage>
        <taxon>Eukaryota</taxon>
        <taxon>Metazoa</taxon>
        <taxon>Ecdysozoa</taxon>
        <taxon>Arthropoda</taxon>
        <taxon>Hexapoda</taxon>
        <taxon>Insecta</taxon>
        <taxon>Pterygota</taxon>
        <taxon>Neoptera</taxon>
        <taxon>Endopterygota</taxon>
        <taxon>Lepidoptera</taxon>
        <taxon>Glossata</taxon>
        <taxon>Ditrysia</taxon>
        <taxon>Gelechioidea</taxon>
        <taxon>Gelechiidae</taxon>
        <taxon>Apatetrinae</taxon>
        <taxon>Pectinophora</taxon>
    </lineage>
</organism>
<evidence type="ECO:0000313" key="1">
    <source>
        <dbReference type="EMBL" id="JAT80396.1"/>
    </source>
</evidence>
<feature type="non-terminal residue" evidence="1">
    <location>
        <position position="1"/>
    </location>
</feature>
<feature type="non-terminal residue" evidence="1">
    <location>
        <position position="140"/>
    </location>
</feature>
<proteinExistence type="predicted"/>
<dbReference type="EMBL" id="GDQN01010658">
    <property type="protein sequence ID" value="JAT80396.1"/>
    <property type="molecule type" value="Transcribed_RNA"/>
</dbReference>
<dbReference type="PANTHER" id="PTHR33332">
    <property type="entry name" value="REVERSE TRANSCRIPTASE DOMAIN-CONTAINING PROTEIN"/>
    <property type="match status" value="1"/>
</dbReference>
<protein>
    <recommendedName>
        <fullName evidence="2">Reverse transcriptase domain-containing protein</fullName>
    </recommendedName>
</protein>
<reference evidence="1" key="1">
    <citation type="submission" date="2015-09" db="EMBL/GenBank/DDBJ databases">
        <title>De novo assembly of Pectinophora gossypiella (Pink Bollworm) gut transcriptome.</title>
        <authorList>
            <person name="Tassone E.E."/>
        </authorList>
    </citation>
    <scope>NUCLEOTIDE SEQUENCE</scope>
</reference>
<accession>A0A1E1W097</accession>
<sequence length="140" mass="15787">LALPIEGASSAALLQSDIDGVVEWSNRNNLELNLAKCALMTFTRKRCPVHAQYKIGSEVLGRVNLMRDLGTSFDPELTFAPHVDELCKAARRSLGFIMRQCKHFTRRQAICALYNAYVRSKLETNCIVWNPQYADRALTV</sequence>
<dbReference type="AlphaFoldDB" id="A0A1E1W097"/>
<evidence type="ECO:0008006" key="2">
    <source>
        <dbReference type="Google" id="ProtNLM"/>
    </source>
</evidence>
<dbReference type="PRINTS" id="PR01345">
    <property type="entry name" value="CERVTRCPTASE"/>
</dbReference>
<name>A0A1E1W097_PECGO</name>